<dbReference type="InterPro" id="IPR003245">
    <property type="entry name" value="Phytocyanin_dom"/>
</dbReference>
<reference evidence="5" key="2">
    <citation type="submission" date="2020-10" db="EMBL/GenBank/DDBJ databases">
        <authorList>
            <person name="Cooper E.A."/>
            <person name="Brenton Z.W."/>
            <person name="Flinn B.S."/>
            <person name="Jenkins J."/>
            <person name="Shu S."/>
            <person name="Flowers D."/>
            <person name="Luo F."/>
            <person name="Wang Y."/>
            <person name="Xia P."/>
            <person name="Barry K."/>
            <person name="Daum C."/>
            <person name="Lipzen A."/>
            <person name="Yoshinaga Y."/>
            <person name="Schmutz J."/>
            <person name="Saski C."/>
            <person name="Vermerris W."/>
            <person name="Kresovich S."/>
        </authorList>
    </citation>
    <scope>NUCLEOTIDE SEQUENCE</scope>
</reference>
<dbReference type="Pfam" id="PF02298">
    <property type="entry name" value="Cu_bind_like"/>
    <property type="match status" value="1"/>
</dbReference>
<keyword evidence="2" id="KW-1133">Transmembrane helix</keyword>
<feature type="region of interest" description="Disordered" evidence="1">
    <location>
        <begin position="23"/>
        <end position="54"/>
    </location>
</feature>
<dbReference type="Gramene" id="EER99061">
    <property type="protein sequence ID" value="EER99061"/>
    <property type="gene ID" value="SORBI_3002G238900"/>
</dbReference>
<feature type="signal peptide" evidence="3">
    <location>
        <begin position="1"/>
        <end position="23"/>
    </location>
</feature>
<gene>
    <name evidence="5" type="ORF">BDA96_02G249900</name>
</gene>
<comment type="caution">
    <text evidence="5">The sequence shown here is derived from an EMBL/GenBank/DDBJ whole genome shotgun (WGS) entry which is preliminary data.</text>
</comment>
<dbReference type="PANTHER" id="PTHR33021">
    <property type="entry name" value="BLUE COPPER PROTEIN"/>
    <property type="match status" value="1"/>
</dbReference>
<sequence>MSRLRFAILLAVAAGVLLLPASASSSSSSSRPPEVYSVGDETGLAAPPGNDDDGTQQTLSKWAMTQSFYVGDVLDFKRWSDSVLLVRQGDYDRCSAASPVRRFFADGGDTQFTLARPGLFYFISGAPARCEAGQRMVVLVRVADPLNKIISAAPTPAPAPAPAATLSKRSRRPLTIAQMQMVAGALGFATGFIAMFLIVGLFICYGP</sequence>
<accession>A0A921RR56</accession>
<keyword evidence="2" id="KW-0472">Membrane</keyword>
<feature type="transmembrane region" description="Helical" evidence="2">
    <location>
        <begin position="181"/>
        <end position="205"/>
    </location>
</feature>
<dbReference type="EMBL" id="CM027681">
    <property type="protein sequence ID" value="KAG0544146.1"/>
    <property type="molecule type" value="Genomic_DNA"/>
</dbReference>
<feature type="chain" id="PRO_5037181885" description="Phytocyanin domain-containing protein" evidence="3">
    <location>
        <begin position="24"/>
        <end position="207"/>
    </location>
</feature>
<dbReference type="Gene3D" id="2.60.40.420">
    <property type="entry name" value="Cupredoxins - blue copper proteins"/>
    <property type="match status" value="1"/>
</dbReference>
<dbReference type="OMA" id="QMQMVAG"/>
<dbReference type="KEGG" id="sbi:8063754"/>
<proteinExistence type="predicted"/>
<evidence type="ECO:0000256" key="1">
    <source>
        <dbReference type="SAM" id="MobiDB-lite"/>
    </source>
</evidence>
<evidence type="ECO:0000256" key="2">
    <source>
        <dbReference type="SAM" id="Phobius"/>
    </source>
</evidence>
<feature type="domain" description="Phytocyanin" evidence="4">
    <location>
        <begin position="34"/>
        <end position="142"/>
    </location>
</feature>
<evidence type="ECO:0000313" key="5">
    <source>
        <dbReference type="EMBL" id="KAG0544146.1"/>
    </source>
</evidence>
<dbReference type="InterPro" id="IPR039391">
    <property type="entry name" value="Phytocyanin-like"/>
</dbReference>
<dbReference type="PANTHER" id="PTHR33021:SF269">
    <property type="entry name" value="PHYTOCYANIN DOMAIN-CONTAINING PROTEIN"/>
    <property type="match status" value="1"/>
</dbReference>
<reference evidence="5" key="1">
    <citation type="journal article" date="2019" name="BMC Genomics">
        <title>A new reference genome for Sorghum bicolor reveals high levels of sequence similarity between sweet and grain genotypes: implications for the genetics of sugar metabolism.</title>
        <authorList>
            <person name="Cooper E.A."/>
            <person name="Brenton Z.W."/>
            <person name="Flinn B.S."/>
            <person name="Jenkins J."/>
            <person name="Shu S."/>
            <person name="Flowers D."/>
            <person name="Luo F."/>
            <person name="Wang Y."/>
            <person name="Xia P."/>
            <person name="Barry K."/>
            <person name="Daum C."/>
            <person name="Lipzen A."/>
            <person name="Yoshinaga Y."/>
            <person name="Schmutz J."/>
            <person name="Saski C."/>
            <person name="Vermerris W."/>
            <person name="Kresovich S."/>
        </authorList>
    </citation>
    <scope>NUCLEOTIDE SEQUENCE</scope>
</reference>
<evidence type="ECO:0000259" key="4">
    <source>
        <dbReference type="PROSITE" id="PS51485"/>
    </source>
</evidence>
<evidence type="ECO:0000256" key="3">
    <source>
        <dbReference type="SAM" id="SignalP"/>
    </source>
</evidence>
<dbReference type="InterPro" id="IPR008972">
    <property type="entry name" value="Cupredoxin"/>
</dbReference>
<organism evidence="5 6">
    <name type="scientific">Sorghum bicolor</name>
    <name type="common">Sorghum</name>
    <name type="synonym">Sorghum vulgare</name>
    <dbReference type="NCBI Taxonomy" id="4558"/>
    <lineage>
        <taxon>Eukaryota</taxon>
        <taxon>Viridiplantae</taxon>
        <taxon>Streptophyta</taxon>
        <taxon>Embryophyta</taxon>
        <taxon>Tracheophyta</taxon>
        <taxon>Spermatophyta</taxon>
        <taxon>Magnoliopsida</taxon>
        <taxon>Liliopsida</taxon>
        <taxon>Poales</taxon>
        <taxon>Poaceae</taxon>
        <taxon>PACMAD clade</taxon>
        <taxon>Panicoideae</taxon>
        <taxon>Andropogonodae</taxon>
        <taxon>Andropogoneae</taxon>
        <taxon>Sorghinae</taxon>
        <taxon>Sorghum</taxon>
    </lineage>
</organism>
<protein>
    <recommendedName>
        <fullName evidence="4">Phytocyanin domain-containing protein</fullName>
    </recommendedName>
</protein>
<dbReference type="GO" id="GO:0009055">
    <property type="term" value="F:electron transfer activity"/>
    <property type="evidence" value="ECO:0007669"/>
    <property type="project" value="InterPro"/>
</dbReference>
<dbReference type="PROSITE" id="PS51485">
    <property type="entry name" value="PHYTOCYANIN"/>
    <property type="match status" value="1"/>
</dbReference>
<dbReference type="AlphaFoldDB" id="A0A921RR56"/>
<dbReference type="OrthoDB" id="684427at2759"/>
<name>A0A921RR56_SORBI</name>
<dbReference type="Proteomes" id="UP000807115">
    <property type="component" value="Chromosome 2"/>
</dbReference>
<evidence type="ECO:0000313" key="6">
    <source>
        <dbReference type="Proteomes" id="UP000807115"/>
    </source>
</evidence>
<dbReference type="SUPFAM" id="SSF49503">
    <property type="entry name" value="Cupredoxins"/>
    <property type="match status" value="1"/>
</dbReference>
<keyword evidence="2" id="KW-0812">Transmembrane</keyword>
<keyword evidence="3" id="KW-0732">Signal</keyword>